<evidence type="ECO:0000313" key="9">
    <source>
        <dbReference type="EMBL" id="GGD47675.1"/>
    </source>
</evidence>
<keyword evidence="6" id="KW-0456">Lyase</keyword>
<evidence type="ECO:0000256" key="7">
    <source>
        <dbReference type="SAM" id="Phobius"/>
    </source>
</evidence>
<dbReference type="InterPro" id="IPR053935">
    <property type="entry name" value="VKGC_lumenal_dom"/>
</dbReference>
<gene>
    <name evidence="9" type="ORF">GCM10011361_13080</name>
</gene>
<keyword evidence="2 7" id="KW-0812">Transmembrane</keyword>
<feature type="transmembrane region" description="Helical" evidence="7">
    <location>
        <begin position="235"/>
        <end position="262"/>
    </location>
</feature>
<protein>
    <submittedName>
        <fullName evidence="9">Type I deoxyribonuclease HsdR</fullName>
    </submittedName>
</protein>
<name>A0ABQ1QV19_9FLAO</name>
<accession>A0ABQ1QV19</accession>
<feature type="transmembrane region" description="Helical" evidence="7">
    <location>
        <begin position="64"/>
        <end position="83"/>
    </location>
</feature>
<comment type="caution">
    <text evidence="9">The sequence shown here is derived from an EMBL/GenBank/DDBJ whole genome shotgun (WGS) entry which is preliminary data.</text>
</comment>
<dbReference type="SMART" id="SM00752">
    <property type="entry name" value="HTTM"/>
    <property type="match status" value="1"/>
</dbReference>
<evidence type="ECO:0000259" key="8">
    <source>
        <dbReference type="SMART" id="SM00752"/>
    </source>
</evidence>
<dbReference type="Proteomes" id="UP000625780">
    <property type="component" value="Unassembled WGS sequence"/>
</dbReference>
<feature type="transmembrane region" description="Helical" evidence="7">
    <location>
        <begin position="20"/>
        <end position="39"/>
    </location>
</feature>
<keyword evidence="3 7" id="KW-1133">Transmembrane helix</keyword>
<evidence type="ECO:0000313" key="10">
    <source>
        <dbReference type="Proteomes" id="UP000625780"/>
    </source>
</evidence>
<evidence type="ECO:0000256" key="6">
    <source>
        <dbReference type="ARBA" id="ARBA00023239"/>
    </source>
</evidence>
<evidence type="ECO:0000256" key="1">
    <source>
        <dbReference type="ARBA" id="ARBA00004127"/>
    </source>
</evidence>
<evidence type="ECO:0000256" key="3">
    <source>
        <dbReference type="ARBA" id="ARBA00022989"/>
    </source>
</evidence>
<feature type="transmembrane region" description="Helical" evidence="7">
    <location>
        <begin position="148"/>
        <end position="167"/>
    </location>
</feature>
<dbReference type="PANTHER" id="PTHR12639">
    <property type="entry name" value="VITAMIN K-DEPENDENT GAMMA-CARBOXYLASE"/>
    <property type="match status" value="1"/>
</dbReference>
<sequence>MWHQLLFKRVDNSSLAVFRIFFGLLISFECFGAILTGWVRRTLIDPSFTFTFIGFEWLQPLPGYGMYFYFGMMGMLGICIALGYKYRWSIVLFTLLWTAVYLMQKTAYNNHYYLLILISFLMCFTPAERYASIDSKLNPSLQANHMPAWVRWTVILQLFIVYTYASIAKLYGDWLDFSIIAILLKGKASYPLIGEWLQHPWVHYAVGIVGIAFDMLIVPALLWKPTRKWAFGFSIFFHLFNSIVFQIGIFPYLALAFTVFFFPPETIRRIFLPGKTLYTEEEISVPSYRKPLLWGLGVYFILQVGLPLRHYFIADDVLWTEEGHRMSWRMMLRTRAGLAQYRVVDKKTGESTVVPAGLYLSSQQLEKVTCYPDYIWQFAQFLKKEYAREGKDVSVFVKSRVSINGRPLEAFTDPSIDLAAEKWDPFKHHTWILPSPLKSD</sequence>
<feature type="transmembrane region" description="Helical" evidence="7">
    <location>
        <begin position="110"/>
        <end position="127"/>
    </location>
</feature>
<dbReference type="InterPro" id="IPR007782">
    <property type="entry name" value="VKG_COase"/>
</dbReference>
<comment type="subcellular location">
    <subcellularLocation>
        <location evidence="1">Endomembrane system</location>
        <topology evidence="1">Multi-pass membrane protein</topology>
    </subcellularLocation>
</comment>
<evidence type="ECO:0000256" key="5">
    <source>
        <dbReference type="ARBA" id="ARBA00023157"/>
    </source>
</evidence>
<feature type="transmembrane region" description="Helical" evidence="7">
    <location>
        <begin position="201"/>
        <end position="223"/>
    </location>
</feature>
<dbReference type="EMBL" id="BMFH01000001">
    <property type="protein sequence ID" value="GGD47675.1"/>
    <property type="molecule type" value="Genomic_DNA"/>
</dbReference>
<dbReference type="PANTHER" id="PTHR12639:SF7">
    <property type="entry name" value="HTTM DOMAIN-CONTAINING PROTEIN"/>
    <property type="match status" value="1"/>
</dbReference>
<dbReference type="InterPro" id="IPR011020">
    <property type="entry name" value="HTTM-like"/>
</dbReference>
<dbReference type="InterPro" id="IPR053934">
    <property type="entry name" value="HTTM_dom"/>
</dbReference>
<dbReference type="RefSeq" id="WP_188369878.1">
    <property type="nucleotide sequence ID" value="NZ_BMFH01000001.1"/>
</dbReference>
<keyword evidence="10" id="KW-1185">Reference proteome</keyword>
<dbReference type="Pfam" id="PF22777">
    <property type="entry name" value="VKGC_lumenal_dom"/>
    <property type="match status" value="1"/>
</dbReference>
<feature type="domain" description="HTTM-like" evidence="8">
    <location>
        <begin position="7"/>
        <end position="266"/>
    </location>
</feature>
<reference evidence="10" key="1">
    <citation type="journal article" date="2019" name="Int. J. Syst. Evol. Microbiol.">
        <title>The Global Catalogue of Microorganisms (GCM) 10K type strain sequencing project: providing services to taxonomists for standard genome sequencing and annotation.</title>
        <authorList>
            <consortium name="The Broad Institute Genomics Platform"/>
            <consortium name="The Broad Institute Genome Sequencing Center for Infectious Disease"/>
            <person name="Wu L."/>
            <person name="Ma J."/>
        </authorList>
    </citation>
    <scope>NUCLEOTIDE SEQUENCE [LARGE SCALE GENOMIC DNA]</scope>
    <source>
        <strain evidence="10">CGMCC 1.12606</strain>
    </source>
</reference>
<keyword evidence="4 7" id="KW-0472">Membrane</keyword>
<evidence type="ECO:0000256" key="4">
    <source>
        <dbReference type="ARBA" id="ARBA00023136"/>
    </source>
</evidence>
<dbReference type="Pfam" id="PF05090">
    <property type="entry name" value="HTTM"/>
    <property type="match status" value="1"/>
</dbReference>
<evidence type="ECO:0000256" key="2">
    <source>
        <dbReference type="ARBA" id="ARBA00022692"/>
    </source>
</evidence>
<keyword evidence="5" id="KW-1015">Disulfide bond</keyword>
<organism evidence="9 10">
    <name type="scientific">Muriicola marianensis</name>
    <dbReference type="NCBI Taxonomy" id="1324801"/>
    <lineage>
        <taxon>Bacteria</taxon>
        <taxon>Pseudomonadati</taxon>
        <taxon>Bacteroidota</taxon>
        <taxon>Flavobacteriia</taxon>
        <taxon>Flavobacteriales</taxon>
        <taxon>Flavobacteriaceae</taxon>
        <taxon>Muriicola</taxon>
    </lineage>
</organism>
<proteinExistence type="predicted"/>